<sequence>MNARFLAALMVLVAVLALIPPRGRGLHRLAAASTPTRRPSRGAAAFAGSAKRRLQVVAAAIIIALAIGLSLGLQLVVSALAVGAIVAVITTQRSAARHRALATQRRTQIIEACDVLSADLTAGRPPAEALEGAATICPDLTPAATAARLGGDVPAVLDLAAESPGAESLKSLSAAWQVAEESGASLAATTERLSTTLRSDEAIRRQITTNLAGARTTARLLAILPLFGTALGYTLGADPLTFLTTTPPGYLCLTLGLALATTGLHWTNHLATLR</sequence>
<keyword evidence="5 6" id="KW-0472">Membrane</keyword>
<protein>
    <submittedName>
        <fullName evidence="8">Tight adherence protein B</fullName>
    </submittedName>
</protein>
<dbReference type="Pfam" id="PF00482">
    <property type="entry name" value="T2SSF"/>
    <property type="match status" value="1"/>
</dbReference>
<feature type="transmembrane region" description="Helical" evidence="6">
    <location>
        <begin position="248"/>
        <end position="267"/>
    </location>
</feature>
<comment type="caution">
    <text evidence="8">The sequence shown here is derived from an EMBL/GenBank/DDBJ whole genome shotgun (WGS) entry which is preliminary data.</text>
</comment>
<feature type="transmembrane region" description="Helical" evidence="6">
    <location>
        <begin position="218"/>
        <end position="236"/>
    </location>
</feature>
<accession>A0A4R6KID4</accession>
<keyword evidence="2" id="KW-1003">Cell membrane</keyword>
<dbReference type="InterPro" id="IPR018076">
    <property type="entry name" value="T2SS_GspF_dom"/>
</dbReference>
<dbReference type="PANTHER" id="PTHR35007:SF4">
    <property type="entry name" value="CONSERVED TRANSMEMBRANE PROTEIN-RELATED"/>
    <property type="match status" value="1"/>
</dbReference>
<feature type="domain" description="Type II secretion system protein GspF" evidence="7">
    <location>
        <begin position="113"/>
        <end position="229"/>
    </location>
</feature>
<dbReference type="Proteomes" id="UP000295388">
    <property type="component" value="Unassembled WGS sequence"/>
</dbReference>
<evidence type="ECO:0000256" key="2">
    <source>
        <dbReference type="ARBA" id="ARBA00022475"/>
    </source>
</evidence>
<dbReference type="EMBL" id="SNWQ01000004">
    <property type="protein sequence ID" value="TDO50850.1"/>
    <property type="molecule type" value="Genomic_DNA"/>
</dbReference>
<name>A0A4R6KID4_9ACTN</name>
<organism evidence="8 9">
    <name type="scientific">Kribbella caucasensis</name>
    <dbReference type="NCBI Taxonomy" id="2512215"/>
    <lineage>
        <taxon>Bacteria</taxon>
        <taxon>Bacillati</taxon>
        <taxon>Actinomycetota</taxon>
        <taxon>Actinomycetes</taxon>
        <taxon>Propionibacteriales</taxon>
        <taxon>Kribbellaceae</taxon>
        <taxon>Kribbella</taxon>
    </lineage>
</organism>
<evidence type="ECO:0000256" key="4">
    <source>
        <dbReference type="ARBA" id="ARBA00022989"/>
    </source>
</evidence>
<keyword evidence="9" id="KW-1185">Reference proteome</keyword>
<dbReference type="OrthoDB" id="3748275at2"/>
<dbReference type="GO" id="GO:0005886">
    <property type="term" value="C:plasma membrane"/>
    <property type="evidence" value="ECO:0007669"/>
    <property type="project" value="UniProtKB-SubCell"/>
</dbReference>
<evidence type="ECO:0000256" key="1">
    <source>
        <dbReference type="ARBA" id="ARBA00004651"/>
    </source>
</evidence>
<evidence type="ECO:0000256" key="5">
    <source>
        <dbReference type="ARBA" id="ARBA00023136"/>
    </source>
</evidence>
<evidence type="ECO:0000313" key="8">
    <source>
        <dbReference type="EMBL" id="TDO50850.1"/>
    </source>
</evidence>
<keyword evidence="3 6" id="KW-0812">Transmembrane</keyword>
<evidence type="ECO:0000256" key="3">
    <source>
        <dbReference type="ARBA" id="ARBA00022692"/>
    </source>
</evidence>
<evidence type="ECO:0000256" key="6">
    <source>
        <dbReference type="SAM" id="Phobius"/>
    </source>
</evidence>
<dbReference type="AlphaFoldDB" id="A0A4R6KID4"/>
<comment type="subcellular location">
    <subcellularLocation>
        <location evidence="1">Cell membrane</location>
        <topology evidence="1">Multi-pass membrane protein</topology>
    </subcellularLocation>
</comment>
<dbReference type="RefSeq" id="WP_133800014.1">
    <property type="nucleotide sequence ID" value="NZ_SNWQ01000004.1"/>
</dbReference>
<gene>
    <name evidence="8" type="ORF">EV643_104350</name>
</gene>
<keyword evidence="4 6" id="KW-1133">Transmembrane helix</keyword>
<dbReference type="PANTHER" id="PTHR35007">
    <property type="entry name" value="INTEGRAL MEMBRANE PROTEIN-RELATED"/>
    <property type="match status" value="1"/>
</dbReference>
<evidence type="ECO:0000259" key="7">
    <source>
        <dbReference type="Pfam" id="PF00482"/>
    </source>
</evidence>
<feature type="transmembrane region" description="Helical" evidence="6">
    <location>
        <begin position="56"/>
        <end position="89"/>
    </location>
</feature>
<proteinExistence type="predicted"/>
<evidence type="ECO:0000313" key="9">
    <source>
        <dbReference type="Proteomes" id="UP000295388"/>
    </source>
</evidence>
<reference evidence="8 9" key="1">
    <citation type="submission" date="2019-03" db="EMBL/GenBank/DDBJ databases">
        <title>Genomic Encyclopedia of Type Strains, Phase III (KMG-III): the genomes of soil and plant-associated and newly described type strains.</title>
        <authorList>
            <person name="Whitman W."/>
        </authorList>
    </citation>
    <scope>NUCLEOTIDE SEQUENCE [LARGE SCALE GENOMIC DNA]</scope>
    <source>
        <strain evidence="8 9">VKM Ac-2527</strain>
    </source>
</reference>